<sequence>MTQTIKIGLIAAPELAERLAHDLARTLPDTLTSALSREAEWEVETVVDSLTGAAETAGEIISEAAGYRQTKDWDYIISLTDLPVFHNKYIVAVDIDEDRDVSLISIPAYGWMPVLKQIQKTVLHNVQHMLSADERERAVPGSRVLQRQFPISPVRKMRARLEETGNRHTRYIFTPQVNGTIRLLSGMTFANNPFSMMTSLTKVIAIAFTTGSFGMIFTTMWQLSHLFSSWRLVIVTFAAIFGMVLWIIMANDLWERPSTRSQKRIRRLYNLTTVLTLVIAVSIYYAVLFLLFLVTSLVFIPPDFLGETLSLKTSAGMVQYLRIAWFASSISTVAGAIGAGLENEALVRNTTYGYRQKHRWQQTH</sequence>
<keyword evidence="1" id="KW-0812">Transmembrane</keyword>
<evidence type="ECO:0000313" key="3">
    <source>
        <dbReference type="Proteomes" id="UP001596620"/>
    </source>
</evidence>
<protein>
    <submittedName>
        <fullName evidence="2">5,10-methylene-tetrahydrofolate dehydrogenase</fullName>
    </submittedName>
</protein>
<reference evidence="3" key="1">
    <citation type="journal article" date="2019" name="Int. J. Syst. Evol. Microbiol.">
        <title>The Global Catalogue of Microorganisms (GCM) 10K type strain sequencing project: providing services to taxonomists for standard genome sequencing and annotation.</title>
        <authorList>
            <consortium name="The Broad Institute Genomics Platform"/>
            <consortium name="The Broad Institute Genome Sequencing Center for Infectious Disease"/>
            <person name="Wu L."/>
            <person name="Ma J."/>
        </authorList>
    </citation>
    <scope>NUCLEOTIDE SEQUENCE [LARGE SCALE GENOMIC DNA]</scope>
    <source>
        <strain evidence="3">JCM 30234</strain>
    </source>
</reference>
<dbReference type="EMBL" id="JBHTGR010000022">
    <property type="protein sequence ID" value="MFC7747339.1"/>
    <property type="molecule type" value="Genomic_DNA"/>
</dbReference>
<evidence type="ECO:0000256" key="1">
    <source>
        <dbReference type="SAM" id="Phobius"/>
    </source>
</evidence>
<proteinExistence type="predicted"/>
<feature type="transmembrane region" description="Helical" evidence="1">
    <location>
        <begin position="268"/>
        <end position="300"/>
    </location>
</feature>
<dbReference type="Proteomes" id="UP001596620">
    <property type="component" value="Unassembled WGS sequence"/>
</dbReference>
<feature type="transmembrane region" description="Helical" evidence="1">
    <location>
        <begin position="320"/>
        <end position="341"/>
    </location>
</feature>
<feature type="transmembrane region" description="Helical" evidence="1">
    <location>
        <begin position="229"/>
        <end position="248"/>
    </location>
</feature>
<dbReference type="RefSeq" id="WP_382358868.1">
    <property type="nucleotide sequence ID" value="NZ_JBHTGR010000022.1"/>
</dbReference>
<gene>
    <name evidence="2" type="ORF">ACFQU8_08840</name>
</gene>
<keyword evidence="1" id="KW-0472">Membrane</keyword>
<feature type="transmembrane region" description="Helical" evidence="1">
    <location>
        <begin position="203"/>
        <end position="223"/>
    </location>
</feature>
<evidence type="ECO:0000313" key="2">
    <source>
        <dbReference type="EMBL" id="MFC7747339.1"/>
    </source>
</evidence>
<accession>A0ABW2UXN6</accession>
<keyword evidence="1" id="KW-1133">Transmembrane helix</keyword>
<organism evidence="2 3">
    <name type="scientific">Lentibacillus kimchii</name>
    <dbReference type="NCBI Taxonomy" id="1542911"/>
    <lineage>
        <taxon>Bacteria</taxon>
        <taxon>Bacillati</taxon>
        <taxon>Bacillota</taxon>
        <taxon>Bacilli</taxon>
        <taxon>Bacillales</taxon>
        <taxon>Bacillaceae</taxon>
        <taxon>Lentibacillus</taxon>
    </lineage>
</organism>
<comment type="caution">
    <text evidence="2">The sequence shown here is derived from an EMBL/GenBank/DDBJ whole genome shotgun (WGS) entry which is preliminary data.</text>
</comment>
<keyword evidence="3" id="KW-1185">Reference proteome</keyword>
<name>A0ABW2UXN6_9BACI</name>